<dbReference type="GO" id="GO:0098970">
    <property type="term" value="P:postsynaptic neurotransmitter receptor diffusion trapping"/>
    <property type="evidence" value="ECO:0007669"/>
    <property type="project" value="TreeGrafter"/>
</dbReference>
<dbReference type="InterPro" id="IPR051072">
    <property type="entry name" value="CACNG_subunit"/>
</dbReference>
<evidence type="ECO:0000256" key="1">
    <source>
        <dbReference type="SAM" id="Phobius"/>
    </source>
</evidence>
<dbReference type="WBParaSite" id="jg7507">
    <property type="protein sequence ID" value="jg7507"/>
    <property type="gene ID" value="jg7507"/>
</dbReference>
<evidence type="ECO:0000313" key="3">
    <source>
        <dbReference type="WBParaSite" id="jg7507"/>
    </source>
</evidence>
<dbReference type="GO" id="GO:0051968">
    <property type="term" value="P:positive regulation of synaptic transmission, glutamatergic"/>
    <property type="evidence" value="ECO:0007669"/>
    <property type="project" value="TreeGrafter"/>
</dbReference>
<dbReference type="GO" id="GO:0019226">
    <property type="term" value="P:transmission of nerve impulse"/>
    <property type="evidence" value="ECO:0007669"/>
    <property type="project" value="TreeGrafter"/>
</dbReference>
<dbReference type="Gene3D" id="1.20.140.150">
    <property type="match status" value="1"/>
</dbReference>
<proteinExistence type="predicted"/>
<evidence type="ECO:0000313" key="2">
    <source>
        <dbReference type="Proteomes" id="UP000887574"/>
    </source>
</evidence>
<sequence length="227" mass="25990">MSSVSKEVGNKIYKASEMDDSLFHYSYGFSLISLKMSFFCTEIAALFSTVVYMSKRDERTYNRYQMSTMLKNIRGGNQADENLLHDRYYQHGRFSCLQRASRSASMDEPLNSTNPTPRKSLYLMPSELVEEPSVDESAVNDEYNCNSGIKASWKVDLCLYRQNWKSKLSAFCMAEVFFSKLIITDGFPSFVNIAIPLVSIGYIELSLNENHGEAKKLLPESWIFEES</sequence>
<dbReference type="GO" id="GO:0099590">
    <property type="term" value="P:neurotransmitter receptor internalization"/>
    <property type="evidence" value="ECO:0007669"/>
    <property type="project" value="TreeGrafter"/>
</dbReference>
<dbReference type="GO" id="GO:0005245">
    <property type="term" value="F:voltage-gated calcium channel activity"/>
    <property type="evidence" value="ECO:0007669"/>
    <property type="project" value="TreeGrafter"/>
</dbReference>
<keyword evidence="1" id="KW-1133">Transmembrane helix</keyword>
<dbReference type="PANTHER" id="PTHR12107">
    <property type="entry name" value="VOLTAGE-DEPENDENT CALCIUM CHANNEL GAMMA SUBUNIT"/>
    <property type="match status" value="1"/>
</dbReference>
<feature type="transmembrane region" description="Helical" evidence="1">
    <location>
        <begin position="27"/>
        <end position="53"/>
    </location>
</feature>
<dbReference type="Proteomes" id="UP000887574">
    <property type="component" value="Unplaced"/>
</dbReference>
<dbReference type="GO" id="GO:0032281">
    <property type="term" value="C:AMPA glutamate receptor complex"/>
    <property type="evidence" value="ECO:0007669"/>
    <property type="project" value="TreeGrafter"/>
</dbReference>
<organism evidence="2 3">
    <name type="scientific">Ditylenchus dipsaci</name>
    <dbReference type="NCBI Taxonomy" id="166011"/>
    <lineage>
        <taxon>Eukaryota</taxon>
        <taxon>Metazoa</taxon>
        <taxon>Ecdysozoa</taxon>
        <taxon>Nematoda</taxon>
        <taxon>Chromadorea</taxon>
        <taxon>Rhabditida</taxon>
        <taxon>Tylenchina</taxon>
        <taxon>Tylenchomorpha</taxon>
        <taxon>Sphaerularioidea</taxon>
        <taxon>Anguinidae</taxon>
        <taxon>Anguininae</taxon>
        <taxon>Ditylenchus</taxon>
    </lineage>
</organism>
<keyword evidence="1" id="KW-0472">Membrane</keyword>
<dbReference type="GO" id="GO:0098943">
    <property type="term" value="P:neurotransmitter receptor transport, postsynaptic endosome to lysosome"/>
    <property type="evidence" value="ECO:0007669"/>
    <property type="project" value="TreeGrafter"/>
</dbReference>
<name>A0A915EJV5_9BILA</name>
<keyword evidence="2" id="KW-1185">Reference proteome</keyword>
<dbReference type="GO" id="GO:0098839">
    <property type="term" value="C:postsynaptic density membrane"/>
    <property type="evidence" value="ECO:0007669"/>
    <property type="project" value="TreeGrafter"/>
</dbReference>
<dbReference type="AlphaFoldDB" id="A0A915EJV5"/>
<reference evidence="3" key="1">
    <citation type="submission" date="2022-11" db="UniProtKB">
        <authorList>
            <consortium name="WormBaseParasite"/>
        </authorList>
    </citation>
    <scope>IDENTIFICATION</scope>
</reference>
<dbReference type="PANTHER" id="PTHR12107:SF0">
    <property type="entry name" value="STARGAZIN (MAMMALIAN CALCIUM CHANNEL) HOMOLOG"/>
    <property type="match status" value="1"/>
</dbReference>
<dbReference type="GO" id="GO:0016247">
    <property type="term" value="F:channel regulator activity"/>
    <property type="evidence" value="ECO:0007669"/>
    <property type="project" value="TreeGrafter"/>
</dbReference>
<accession>A0A915EJV5</accession>
<protein>
    <submittedName>
        <fullName evidence="3">Uncharacterized protein</fullName>
    </submittedName>
</protein>
<keyword evidence="1" id="KW-0812">Transmembrane</keyword>